<dbReference type="Proteomes" id="UP001642409">
    <property type="component" value="Unassembled WGS sequence"/>
</dbReference>
<keyword evidence="4" id="KW-1185">Reference proteome</keyword>
<gene>
    <name evidence="2" type="ORF">HINF_LOCUS4785</name>
    <name evidence="3" type="ORF">HINF_LOCUS63479</name>
</gene>
<proteinExistence type="predicted"/>
<dbReference type="AlphaFoldDB" id="A0AA86TGT9"/>
<keyword evidence="1" id="KW-0472">Membrane</keyword>
<dbReference type="EMBL" id="CATOUU010000121">
    <property type="protein sequence ID" value="CAI9917140.1"/>
    <property type="molecule type" value="Genomic_DNA"/>
</dbReference>
<keyword evidence="1" id="KW-0812">Transmembrane</keyword>
<name>A0AA86TGT9_9EUKA</name>
<dbReference type="EMBL" id="CAXDID020000398">
    <property type="protein sequence ID" value="CAL6087089.1"/>
    <property type="molecule type" value="Genomic_DNA"/>
</dbReference>
<comment type="caution">
    <text evidence="2">The sequence shown here is derived from an EMBL/GenBank/DDBJ whole genome shotgun (WGS) entry which is preliminary data.</text>
</comment>
<reference evidence="3 4" key="2">
    <citation type="submission" date="2024-07" db="EMBL/GenBank/DDBJ databases">
        <authorList>
            <person name="Akdeniz Z."/>
        </authorList>
    </citation>
    <scope>NUCLEOTIDE SEQUENCE [LARGE SCALE GENOMIC DNA]</scope>
</reference>
<organism evidence="2">
    <name type="scientific">Hexamita inflata</name>
    <dbReference type="NCBI Taxonomy" id="28002"/>
    <lineage>
        <taxon>Eukaryota</taxon>
        <taxon>Metamonada</taxon>
        <taxon>Diplomonadida</taxon>
        <taxon>Hexamitidae</taxon>
        <taxon>Hexamitinae</taxon>
        <taxon>Hexamita</taxon>
    </lineage>
</organism>
<protein>
    <recommendedName>
        <fullName evidence="5">Transmembrane protein</fullName>
    </recommendedName>
</protein>
<keyword evidence="1" id="KW-1133">Transmembrane helix</keyword>
<accession>A0AA86TGT9</accession>
<sequence>MQLLEIVLNINCFTSNSSIVLSAQTKQTTFTVQVLRDNSQDMNICKQLDSSAYNVQVILGNYIYKYPTQLVYSSNSDLEIVFPCLTLDNCNDAFQASTASFQLLFPSSNTEITDSVSNFNIERYNRQSCIIAPYISANLETSEIEIFGSDNGCNVPFDQTKQAIITLTAYPDFKLQKIISLSGINSVQDLLLNLKINCNTDYVKTLQRTCKRLVNTFVSSISSYAELTIDLPGKIPNSVSNMYDRISSYSLFSEIITISSSFVQQFDCFDSEEMIFFTDMIRLTLPVNSSQIHCLQPIKQFIGDFDKTQYILQVQSNVNFLKGQVVTFNFTNVINDFTQTKPWLSCDFESSGRDSCKNKLKQVDSMATRYTFVSRTFYKNNQVVQTFQTSSTSRFAKIINAYSNISRIQFCFHTTDLFSEKTELQVRVQLVGGAPQYSEEHDQVLDIRGQIDYPNAEQLYCMNYELDDAQLAAYDYLVDRDDVTGLVSFYGTQIAVYQVTFTDENPKTNYMYIAVFSAIFVTLVWFSITMYLERNIK</sequence>
<reference evidence="2" key="1">
    <citation type="submission" date="2023-06" db="EMBL/GenBank/DDBJ databases">
        <authorList>
            <person name="Kurt Z."/>
        </authorList>
    </citation>
    <scope>NUCLEOTIDE SEQUENCE</scope>
</reference>
<evidence type="ECO:0000313" key="3">
    <source>
        <dbReference type="EMBL" id="CAL6087089.1"/>
    </source>
</evidence>
<evidence type="ECO:0000313" key="2">
    <source>
        <dbReference type="EMBL" id="CAI9917140.1"/>
    </source>
</evidence>
<feature type="transmembrane region" description="Helical" evidence="1">
    <location>
        <begin position="510"/>
        <end position="532"/>
    </location>
</feature>
<evidence type="ECO:0000256" key="1">
    <source>
        <dbReference type="SAM" id="Phobius"/>
    </source>
</evidence>
<evidence type="ECO:0008006" key="5">
    <source>
        <dbReference type="Google" id="ProtNLM"/>
    </source>
</evidence>
<evidence type="ECO:0000313" key="4">
    <source>
        <dbReference type="Proteomes" id="UP001642409"/>
    </source>
</evidence>